<dbReference type="EMBL" id="MU266366">
    <property type="protein sequence ID" value="KAH7927481.1"/>
    <property type="molecule type" value="Genomic_DNA"/>
</dbReference>
<accession>A0ACB8BQF0</accession>
<comment type="caution">
    <text evidence="1">The sequence shown here is derived from an EMBL/GenBank/DDBJ whole genome shotgun (WGS) entry which is preliminary data.</text>
</comment>
<dbReference type="Proteomes" id="UP000790709">
    <property type="component" value="Unassembled WGS sequence"/>
</dbReference>
<evidence type="ECO:0000313" key="2">
    <source>
        <dbReference type="Proteomes" id="UP000790709"/>
    </source>
</evidence>
<organism evidence="1 2">
    <name type="scientific">Leucogyrophana mollusca</name>
    <dbReference type="NCBI Taxonomy" id="85980"/>
    <lineage>
        <taxon>Eukaryota</taxon>
        <taxon>Fungi</taxon>
        <taxon>Dikarya</taxon>
        <taxon>Basidiomycota</taxon>
        <taxon>Agaricomycotina</taxon>
        <taxon>Agaricomycetes</taxon>
        <taxon>Agaricomycetidae</taxon>
        <taxon>Boletales</taxon>
        <taxon>Boletales incertae sedis</taxon>
        <taxon>Leucogyrophana</taxon>
    </lineage>
</organism>
<evidence type="ECO:0000313" key="1">
    <source>
        <dbReference type="EMBL" id="KAH7927481.1"/>
    </source>
</evidence>
<proteinExistence type="predicted"/>
<name>A0ACB8BQF0_9AGAM</name>
<reference evidence="1" key="1">
    <citation type="journal article" date="2021" name="New Phytol.">
        <title>Evolutionary innovations through gain and loss of genes in the ectomycorrhizal Boletales.</title>
        <authorList>
            <person name="Wu G."/>
            <person name="Miyauchi S."/>
            <person name="Morin E."/>
            <person name="Kuo A."/>
            <person name="Drula E."/>
            <person name="Varga T."/>
            <person name="Kohler A."/>
            <person name="Feng B."/>
            <person name="Cao Y."/>
            <person name="Lipzen A."/>
            <person name="Daum C."/>
            <person name="Hundley H."/>
            <person name="Pangilinan J."/>
            <person name="Johnson J."/>
            <person name="Barry K."/>
            <person name="LaButti K."/>
            <person name="Ng V."/>
            <person name="Ahrendt S."/>
            <person name="Min B."/>
            <person name="Choi I.G."/>
            <person name="Park H."/>
            <person name="Plett J.M."/>
            <person name="Magnuson J."/>
            <person name="Spatafora J.W."/>
            <person name="Nagy L.G."/>
            <person name="Henrissat B."/>
            <person name="Grigoriev I.V."/>
            <person name="Yang Z.L."/>
            <person name="Xu J."/>
            <person name="Martin F.M."/>
        </authorList>
    </citation>
    <scope>NUCLEOTIDE SEQUENCE</scope>
    <source>
        <strain evidence="1">KUC20120723A-06</strain>
    </source>
</reference>
<keyword evidence="2" id="KW-1185">Reference proteome</keyword>
<protein>
    <submittedName>
        <fullName evidence="1">Uncharacterized protein</fullName>
    </submittedName>
</protein>
<gene>
    <name evidence="1" type="ORF">BV22DRAFT_1060993</name>
</gene>
<sequence length="429" mass="47262">MSKVSFTVRRPTPVSRLASAAGTPLAGSPRTFSSRDESDDDGETGIIFQNGAAEGDDDDDSGHSSDEELVSGFDKVSVQRCNKPEQPQGPLVIPAQSNPDWREAARRRRQLKLYAPESARASTGKDGSVGGLGTRDAINSGPQLSGLHKRMKLEGDGEDVKMSPPPTPPAAPKDEAETETDDQKALRALLAGDDVPLADIAPIPAPTEDDAYLQDVGALPDLPTPDDYARVPIAQFGAAMLRGMGWVEGTVASNSERKGLIEPYLPVARPALLGIGAKEREAEDDGSTKKERERRKRREDAKRYVPVVKREGEGGAGGSGSRREREGGSGSGSRRESESRDASARGSRDVSARGSRDRGDYDRDGREKNKRRDYDDRDKRRDYGDRDRDRRRDYDDRGKGREYDDRDRRRETSDRDRDRDGDRPSRRDR</sequence>